<proteinExistence type="predicted"/>
<name>A0ABP0A6N6_PIPNA</name>
<accession>A0ABP0A6N6</accession>
<keyword evidence="2" id="KW-1185">Reference proteome</keyword>
<dbReference type="EMBL" id="OY882862">
    <property type="protein sequence ID" value="CAK6446179.1"/>
    <property type="molecule type" value="Genomic_DNA"/>
</dbReference>
<evidence type="ECO:0000313" key="2">
    <source>
        <dbReference type="Proteomes" id="UP001314169"/>
    </source>
</evidence>
<organism evidence="1 2">
    <name type="scientific">Pipistrellus nathusii</name>
    <name type="common">Nathusius' pipistrelle</name>
    <dbReference type="NCBI Taxonomy" id="59473"/>
    <lineage>
        <taxon>Eukaryota</taxon>
        <taxon>Metazoa</taxon>
        <taxon>Chordata</taxon>
        <taxon>Craniata</taxon>
        <taxon>Vertebrata</taxon>
        <taxon>Euteleostomi</taxon>
        <taxon>Mammalia</taxon>
        <taxon>Eutheria</taxon>
        <taxon>Laurasiatheria</taxon>
        <taxon>Chiroptera</taxon>
        <taxon>Yangochiroptera</taxon>
        <taxon>Vespertilionidae</taxon>
        <taxon>Pipistrellus</taxon>
    </lineage>
</organism>
<reference evidence="1" key="1">
    <citation type="submission" date="2023-12" db="EMBL/GenBank/DDBJ databases">
        <authorList>
            <person name="Brown T."/>
        </authorList>
    </citation>
    <scope>NUCLEOTIDE SEQUENCE</scope>
</reference>
<gene>
    <name evidence="1" type="ORF">MPIPNATIZW_LOCUS14485</name>
</gene>
<sequence>MHRAGAGCYVTGLHFHSLFSYSQLSGLGKSHPEALHILSESILHFHLGSQSTDEQHQGNGDQKRRRKVIDLVELVFYTEFFLVNKNYQQIKGTSLFIFCPT</sequence>
<protein>
    <submittedName>
        <fullName evidence="1">Uncharacterized protein</fullName>
    </submittedName>
</protein>
<evidence type="ECO:0000313" key="1">
    <source>
        <dbReference type="EMBL" id="CAK6446179.1"/>
    </source>
</evidence>
<dbReference type="Proteomes" id="UP001314169">
    <property type="component" value="Chromosome 5"/>
</dbReference>